<sequence length="411" mass="44117">MATLIDSAAVSNVGRVRANNQDSGFAGHGLFLVADGMGGHAGGDVASAIATKRIAEADQPYITPEDAEFAMQSALIAANQQLAETVFEHAELTGMGTTVSALYVLGDKVAIAHIGDSRIYLLRSGTLTQITTDHTFVQRLVDSGRITEEEAAVHPRRSVLMRVLGDVESSPEIDTSIVRTIAGDRWLICSDGLSGVVSFDDIREALEQSTSAAEAAERLVKESLDGGAPDNVTVVIVDIGADGVAASAKPVAIVGSAAEPLAFDIEEPPRRALRMSPFRLHSVPEAHFEPDSEEYLDELIEEDKRRVRRRRITWITVIVLFVAAAAVIVGVTYQWTQSRYFVGSDGDSVAIFRGIQQDIGPISLHSVYRDTDIPIDSLTFYDRQAVEATISAADLDDAIAIAKRLEVTGAD</sequence>
<evidence type="ECO:0000256" key="1">
    <source>
        <dbReference type="SAM" id="Phobius"/>
    </source>
</evidence>
<evidence type="ECO:0000259" key="2">
    <source>
        <dbReference type="PROSITE" id="PS51746"/>
    </source>
</evidence>
<dbReference type="Pfam" id="PF13672">
    <property type="entry name" value="PP2C_2"/>
    <property type="match status" value="1"/>
</dbReference>
<name>A0ABU9W4J1_9MICO</name>
<dbReference type="CDD" id="cd00143">
    <property type="entry name" value="PP2Cc"/>
    <property type="match status" value="1"/>
</dbReference>
<comment type="caution">
    <text evidence="3">The sequence shown here is derived from an EMBL/GenBank/DDBJ whole genome shotgun (WGS) entry which is preliminary data.</text>
</comment>
<evidence type="ECO:0000313" key="4">
    <source>
        <dbReference type="Proteomes" id="UP001425155"/>
    </source>
</evidence>
<dbReference type="EMBL" id="JBCLVG010000002">
    <property type="protein sequence ID" value="MEN1946919.1"/>
    <property type="molecule type" value="Genomic_DNA"/>
</dbReference>
<dbReference type="SMART" id="SM00331">
    <property type="entry name" value="PP2C_SIG"/>
    <property type="match status" value="1"/>
</dbReference>
<keyword evidence="1" id="KW-1133">Transmembrane helix</keyword>
<organism evidence="3 4">
    <name type="scientific">Leifsonia stereocauli</name>
    <dbReference type="NCBI Taxonomy" id="3134136"/>
    <lineage>
        <taxon>Bacteria</taxon>
        <taxon>Bacillati</taxon>
        <taxon>Actinomycetota</taxon>
        <taxon>Actinomycetes</taxon>
        <taxon>Micrococcales</taxon>
        <taxon>Microbacteriaceae</taxon>
        <taxon>Leifsonia</taxon>
    </lineage>
</organism>
<feature type="transmembrane region" description="Helical" evidence="1">
    <location>
        <begin position="312"/>
        <end position="335"/>
    </location>
</feature>
<protein>
    <submittedName>
        <fullName evidence="3">PP2C family serine/threonine-protein phosphatase</fullName>
    </submittedName>
</protein>
<dbReference type="InterPro" id="IPR001932">
    <property type="entry name" value="PPM-type_phosphatase-like_dom"/>
</dbReference>
<keyword evidence="1" id="KW-0812">Transmembrane</keyword>
<dbReference type="InterPro" id="IPR015655">
    <property type="entry name" value="PP2C"/>
</dbReference>
<dbReference type="PROSITE" id="PS51746">
    <property type="entry name" value="PPM_2"/>
    <property type="match status" value="1"/>
</dbReference>
<dbReference type="SUPFAM" id="SSF81606">
    <property type="entry name" value="PP2C-like"/>
    <property type="match status" value="1"/>
</dbReference>
<dbReference type="SMART" id="SM00332">
    <property type="entry name" value="PP2Cc"/>
    <property type="match status" value="1"/>
</dbReference>
<keyword evidence="1" id="KW-0472">Membrane</keyword>
<dbReference type="InterPro" id="IPR036457">
    <property type="entry name" value="PPM-type-like_dom_sf"/>
</dbReference>
<feature type="domain" description="PPM-type phosphatase" evidence="2">
    <location>
        <begin position="6"/>
        <end position="239"/>
    </location>
</feature>
<dbReference type="RefSeq" id="WP_342113680.1">
    <property type="nucleotide sequence ID" value="NZ_JBCAUN010000002.1"/>
</dbReference>
<dbReference type="Gene3D" id="3.60.40.10">
    <property type="entry name" value="PPM-type phosphatase domain"/>
    <property type="match status" value="1"/>
</dbReference>
<gene>
    <name evidence="3" type="ORF">WJX64_10205</name>
</gene>
<proteinExistence type="predicted"/>
<dbReference type="Proteomes" id="UP001425155">
    <property type="component" value="Unassembled WGS sequence"/>
</dbReference>
<evidence type="ECO:0000313" key="3">
    <source>
        <dbReference type="EMBL" id="MEN1946919.1"/>
    </source>
</evidence>
<keyword evidence="4" id="KW-1185">Reference proteome</keyword>
<dbReference type="PANTHER" id="PTHR47992">
    <property type="entry name" value="PROTEIN PHOSPHATASE"/>
    <property type="match status" value="1"/>
</dbReference>
<accession>A0ABU9W4J1</accession>
<reference evidence="3 4" key="1">
    <citation type="submission" date="2024-03" db="EMBL/GenBank/DDBJ databases">
        <title>YIM 134122 draft genome.</title>
        <authorList>
            <person name="Zuo S."/>
            <person name="Xiong L."/>
        </authorList>
    </citation>
    <scope>NUCLEOTIDE SEQUENCE [LARGE SCALE GENOMIC DNA]</scope>
    <source>
        <strain evidence="3 4">YIM 134122</strain>
    </source>
</reference>